<feature type="compositionally biased region" description="Basic and acidic residues" evidence="1">
    <location>
        <begin position="295"/>
        <end position="308"/>
    </location>
</feature>
<feature type="compositionally biased region" description="Basic and acidic residues" evidence="1">
    <location>
        <begin position="159"/>
        <end position="180"/>
    </location>
</feature>
<feature type="region of interest" description="Disordered" evidence="1">
    <location>
        <begin position="557"/>
        <end position="600"/>
    </location>
</feature>
<accession>A0A7G2CRD1</accession>
<organism evidence="2 3">
    <name type="scientific">Angomonas deanei</name>
    <dbReference type="NCBI Taxonomy" id="59799"/>
    <lineage>
        <taxon>Eukaryota</taxon>
        <taxon>Discoba</taxon>
        <taxon>Euglenozoa</taxon>
        <taxon>Kinetoplastea</taxon>
        <taxon>Metakinetoplastina</taxon>
        <taxon>Trypanosomatida</taxon>
        <taxon>Trypanosomatidae</taxon>
        <taxon>Strigomonadinae</taxon>
        <taxon>Angomonas</taxon>
    </lineage>
</organism>
<sequence length="600" mass="66830">MATLDHKYEYLRVKDSDEDSDAVSDHPPVEEPPQVPKETKEPEQPQTEDKPAANTEEFKVPEQTVEKPHYVSDGDSSSSEEEEQEKEEAEPAAHAEVAQEEPAAQEEAAPVAEPPAPTKEQESVIEEAPAPTPDEKKKTKGKKEASPEKATKKKTTAKKSPEKKGKAEKKPKEKAEEKSGVKKAVKKKKPEEEKKPKKEAATPAKKTPKREPATQKKEATPAKPQKKTTPQKKNAPRKQKEQRTPRHKREMNSSRRSAPPTNTDDKNRSKRLPDKAATPTPKKRAPRQSAHPQSQRKEPEPGRAMRSDDPVFIQIRGQRRASSTASTYSIRPSISGPFTLVASGQPAPHFAPALETALLDHYINGLVHLSVKDIERVVAAVCAPLDQKPVMNHLKRLQQKRLARRSISTPTQRTVSPNNQGKGWVRSSKIETSSAGASVRRPASPATTHRRRDVVKDDERALENFKFTFGNEVRAVFLEEVATVCLSRRNRFYREQPRMVIERGIVVSDDVLGPFYIQAVNKLLYRMLGWTEQEAQRFSPDVVELIIDELPPAAHAVNAETAAPPPQQTQPQPAAVPEVHEDPAADHLDGESDRVSEPFS</sequence>
<reference evidence="2 3" key="1">
    <citation type="submission" date="2020-08" db="EMBL/GenBank/DDBJ databases">
        <authorList>
            <person name="Newling K."/>
            <person name="Davey J."/>
            <person name="Forrester S."/>
        </authorList>
    </citation>
    <scope>NUCLEOTIDE SEQUENCE [LARGE SCALE GENOMIC DNA]</scope>
    <source>
        <strain evidence="3">Crithidia deanei Carvalho (ATCC PRA-265)</strain>
    </source>
</reference>
<evidence type="ECO:0000256" key="1">
    <source>
        <dbReference type="SAM" id="MobiDB-lite"/>
    </source>
</evidence>
<name>A0A7G2CRD1_9TRYP</name>
<feature type="compositionally biased region" description="Basic and acidic residues" evidence="1">
    <location>
        <begin position="133"/>
        <end position="150"/>
    </location>
</feature>
<evidence type="ECO:0000313" key="3">
    <source>
        <dbReference type="Proteomes" id="UP000515908"/>
    </source>
</evidence>
<feature type="region of interest" description="Disordered" evidence="1">
    <location>
        <begin position="1"/>
        <end position="308"/>
    </location>
</feature>
<dbReference type="OrthoDB" id="249699at2759"/>
<protein>
    <submittedName>
        <fullName evidence="2">Uncharacterized protein</fullName>
    </submittedName>
</protein>
<feature type="compositionally biased region" description="Basic and acidic residues" evidence="1">
    <location>
        <begin position="578"/>
        <end position="600"/>
    </location>
</feature>
<dbReference type="VEuPathDB" id="TriTrypDB:ADEAN_000924200"/>
<proteinExistence type="predicted"/>
<feature type="compositionally biased region" description="Acidic residues" evidence="1">
    <location>
        <begin position="78"/>
        <end position="90"/>
    </location>
</feature>
<feature type="compositionally biased region" description="Low complexity" evidence="1">
    <location>
        <begin position="92"/>
        <end position="111"/>
    </location>
</feature>
<feature type="compositionally biased region" description="Basic and acidic residues" evidence="1">
    <location>
        <begin position="37"/>
        <end position="72"/>
    </location>
</feature>
<keyword evidence="3" id="KW-1185">Reference proteome</keyword>
<feature type="compositionally biased region" description="Basic residues" evidence="1">
    <location>
        <begin position="224"/>
        <end position="237"/>
    </location>
</feature>
<feature type="compositionally biased region" description="Polar residues" evidence="1">
    <location>
        <begin position="406"/>
        <end position="421"/>
    </location>
</feature>
<feature type="compositionally biased region" description="Basic and acidic residues" evidence="1">
    <location>
        <begin position="263"/>
        <end position="274"/>
    </location>
</feature>
<feature type="compositionally biased region" description="Basic and acidic residues" evidence="1">
    <location>
        <begin position="209"/>
        <end position="220"/>
    </location>
</feature>
<evidence type="ECO:0000313" key="2">
    <source>
        <dbReference type="EMBL" id="CAD2221707.1"/>
    </source>
</evidence>
<feature type="compositionally biased region" description="Basic and acidic residues" evidence="1">
    <location>
        <begin position="189"/>
        <end position="200"/>
    </location>
</feature>
<dbReference type="EMBL" id="LR877166">
    <property type="protein sequence ID" value="CAD2221707.1"/>
    <property type="molecule type" value="Genomic_DNA"/>
</dbReference>
<gene>
    <name evidence="2" type="ORF">ADEAN_000924200</name>
</gene>
<feature type="compositionally biased region" description="Basic and acidic residues" evidence="1">
    <location>
        <begin position="1"/>
        <end position="15"/>
    </location>
</feature>
<dbReference type="AlphaFoldDB" id="A0A7G2CRD1"/>
<feature type="region of interest" description="Disordered" evidence="1">
    <location>
        <begin position="401"/>
        <end position="452"/>
    </location>
</feature>
<dbReference type="Proteomes" id="UP000515908">
    <property type="component" value="Chromosome 22"/>
</dbReference>